<dbReference type="InterPro" id="IPR001077">
    <property type="entry name" value="COMT_C"/>
</dbReference>
<sequence length="445" mass="49526">MITNITVQNSHLTSLTSLIASSVQEVIAAHASVGVTVPSLDSVEPGPFDGPVEEVPERLVRAIRLVEAACAQLVSTVSIPKLHLVNKANAHAEPSCLLVVTDAKIPDLLVGRPEGVHVDQLAAESSFKDADKLGRVMRLLAARHVFREVKPNVYANNRLSAKLISKDPLCDFIGLQTDEGMLATAYLNETYTTPPRVHDETPIQRATGYKLFDWYNLPENKEKGERFNRAMVGLGDIYGRGYLTKAYPWTELSGERTICDIGGGNGHVTMDLSKKNPNFKVVLQDQPEVLVQAKEYWSTQYPQAVQEGKVRFVPINFLRDNAVEGCDVYYVKSILHDWPDAECLTILQNIRKAMKPGARLIIHEIAISSAGRLEQLAEEPAPEPLLPNWGVSAARTFEADIRMMKMFNAKERTLEEYTSLCEKRGLQFRKLYPAGEMDLLEFIAV</sequence>
<dbReference type="GO" id="GO:0032259">
    <property type="term" value="P:methylation"/>
    <property type="evidence" value="ECO:0007669"/>
    <property type="project" value="UniProtKB-KW"/>
</dbReference>
<dbReference type="GO" id="GO:0046983">
    <property type="term" value="F:protein dimerization activity"/>
    <property type="evidence" value="ECO:0007669"/>
    <property type="project" value="InterPro"/>
</dbReference>
<evidence type="ECO:0000256" key="1">
    <source>
        <dbReference type="ARBA" id="ARBA00022603"/>
    </source>
</evidence>
<gene>
    <name evidence="6" type="ORF">VNI00_015324</name>
</gene>
<evidence type="ECO:0000256" key="2">
    <source>
        <dbReference type="ARBA" id="ARBA00022679"/>
    </source>
</evidence>
<dbReference type="InterPro" id="IPR016461">
    <property type="entry name" value="COMT-like"/>
</dbReference>
<feature type="domain" description="O-methyltransferase C-terminal" evidence="4">
    <location>
        <begin position="202"/>
        <end position="426"/>
    </location>
</feature>
<dbReference type="Gene3D" id="1.10.10.10">
    <property type="entry name" value="Winged helix-like DNA-binding domain superfamily/Winged helix DNA-binding domain"/>
    <property type="match status" value="1"/>
</dbReference>
<evidence type="ECO:0008006" key="8">
    <source>
        <dbReference type="Google" id="ProtNLM"/>
    </source>
</evidence>
<dbReference type="PANTHER" id="PTHR43712:SF2">
    <property type="entry name" value="O-METHYLTRANSFERASE CICE"/>
    <property type="match status" value="1"/>
</dbReference>
<dbReference type="PROSITE" id="PS51683">
    <property type="entry name" value="SAM_OMT_II"/>
    <property type="match status" value="1"/>
</dbReference>
<evidence type="ECO:0000313" key="6">
    <source>
        <dbReference type="EMBL" id="KAK7027235.1"/>
    </source>
</evidence>
<dbReference type="Gene3D" id="3.40.50.150">
    <property type="entry name" value="Vaccinia Virus protein VP39"/>
    <property type="match status" value="1"/>
</dbReference>
<feature type="domain" description="O-methyltransferase dimerisation" evidence="5">
    <location>
        <begin position="88"/>
        <end position="164"/>
    </location>
</feature>
<evidence type="ECO:0000259" key="4">
    <source>
        <dbReference type="Pfam" id="PF00891"/>
    </source>
</evidence>
<reference evidence="6 7" key="1">
    <citation type="submission" date="2024-01" db="EMBL/GenBank/DDBJ databases">
        <title>A draft genome for a cacao thread blight-causing isolate of Paramarasmius palmivorus.</title>
        <authorList>
            <person name="Baruah I.K."/>
            <person name="Bukari Y."/>
            <person name="Amoako-Attah I."/>
            <person name="Meinhardt L.W."/>
            <person name="Bailey B.A."/>
            <person name="Cohen S.P."/>
        </authorList>
    </citation>
    <scope>NUCLEOTIDE SEQUENCE [LARGE SCALE GENOMIC DNA]</scope>
    <source>
        <strain evidence="6 7">GH-12</strain>
    </source>
</reference>
<dbReference type="GO" id="GO:0008171">
    <property type="term" value="F:O-methyltransferase activity"/>
    <property type="evidence" value="ECO:0007669"/>
    <property type="project" value="InterPro"/>
</dbReference>
<keyword evidence="1" id="KW-0489">Methyltransferase</keyword>
<organism evidence="6 7">
    <name type="scientific">Paramarasmius palmivorus</name>
    <dbReference type="NCBI Taxonomy" id="297713"/>
    <lineage>
        <taxon>Eukaryota</taxon>
        <taxon>Fungi</taxon>
        <taxon>Dikarya</taxon>
        <taxon>Basidiomycota</taxon>
        <taxon>Agaricomycotina</taxon>
        <taxon>Agaricomycetes</taxon>
        <taxon>Agaricomycetidae</taxon>
        <taxon>Agaricales</taxon>
        <taxon>Marasmiineae</taxon>
        <taxon>Marasmiaceae</taxon>
        <taxon>Paramarasmius</taxon>
    </lineage>
</organism>
<dbReference type="PANTHER" id="PTHR43712">
    <property type="entry name" value="PUTATIVE (AFU_ORTHOLOGUE AFUA_4G14580)-RELATED"/>
    <property type="match status" value="1"/>
</dbReference>
<dbReference type="SUPFAM" id="SSF53335">
    <property type="entry name" value="S-adenosyl-L-methionine-dependent methyltransferases"/>
    <property type="match status" value="1"/>
</dbReference>
<dbReference type="Pfam" id="PF08100">
    <property type="entry name" value="Dimerisation"/>
    <property type="match status" value="1"/>
</dbReference>
<protein>
    <recommendedName>
        <fullName evidence="8">S-adenosyl-L-methionine-dependent methyltransferase</fullName>
    </recommendedName>
</protein>
<keyword evidence="3" id="KW-0949">S-adenosyl-L-methionine</keyword>
<keyword evidence="2" id="KW-0808">Transferase</keyword>
<dbReference type="EMBL" id="JAYKXP010000098">
    <property type="protein sequence ID" value="KAK7027235.1"/>
    <property type="molecule type" value="Genomic_DNA"/>
</dbReference>
<accession>A0AAW0BLA6</accession>
<dbReference type="Proteomes" id="UP001383192">
    <property type="component" value="Unassembled WGS sequence"/>
</dbReference>
<evidence type="ECO:0000313" key="7">
    <source>
        <dbReference type="Proteomes" id="UP001383192"/>
    </source>
</evidence>
<keyword evidence="7" id="KW-1185">Reference proteome</keyword>
<dbReference type="InterPro" id="IPR036388">
    <property type="entry name" value="WH-like_DNA-bd_sf"/>
</dbReference>
<comment type="caution">
    <text evidence="6">The sequence shown here is derived from an EMBL/GenBank/DDBJ whole genome shotgun (WGS) entry which is preliminary data.</text>
</comment>
<dbReference type="Pfam" id="PF00891">
    <property type="entry name" value="Methyltransf_2"/>
    <property type="match status" value="1"/>
</dbReference>
<dbReference type="InterPro" id="IPR012967">
    <property type="entry name" value="COMT_dimerisation"/>
</dbReference>
<proteinExistence type="predicted"/>
<dbReference type="AlphaFoldDB" id="A0AAW0BLA6"/>
<evidence type="ECO:0000256" key="3">
    <source>
        <dbReference type="ARBA" id="ARBA00022691"/>
    </source>
</evidence>
<dbReference type="SUPFAM" id="SSF46785">
    <property type="entry name" value="Winged helix' DNA-binding domain"/>
    <property type="match status" value="1"/>
</dbReference>
<evidence type="ECO:0000259" key="5">
    <source>
        <dbReference type="Pfam" id="PF08100"/>
    </source>
</evidence>
<name>A0AAW0BLA6_9AGAR</name>
<dbReference type="InterPro" id="IPR029063">
    <property type="entry name" value="SAM-dependent_MTases_sf"/>
</dbReference>
<dbReference type="InterPro" id="IPR036390">
    <property type="entry name" value="WH_DNA-bd_sf"/>
</dbReference>
<dbReference type="CDD" id="cd02440">
    <property type="entry name" value="AdoMet_MTases"/>
    <property type="match status" value="1"/>
</dbReference>